<sequence>MRNSGLKVFLALLICTAYLTGFSYTGEAVWDYLSNGDRFEPNTKIASIDISGLPQKKAAQKVEDSIKQWKNENPVKLTFLQQEQILPENAIQFNVDESIRSAVNGQTNPLEVSLDSMLVDRILADLASNDASQIDMDTVKKQIVESAVNLGQGENYNLEKYVAGEERVIHEASLSVPADDPEILKFVQSNPTVKIEAQSQWSLFKQFPEATDQSSLGMLASAVFQSVLGTNFIVVERHTGIAVPSYTSPGLEAKIIPNEMDLKVFNPNHTDYSLTFELNEGNLTVKVTGKPLLYAYEPVISEPEYFPFKQIIRYNPALSVGEEKKTRSGADGLLINVSRRVLDSQGFSMGIEKIAEDFYPPIHEILEKRYYVPIETVEPVINDLLNPETGLPAAPADPEPAPAAEEEPASEPPVQEEPETKTQQPAESESESGQSDPKEEPAAAENQEPIEK</sequence>
<evidence type="ECO:0000313" key="3">
    <source>
        <dbReference type="Proteomes" id="UP000682403"/>
    </source>
</evidence>
<dbReference type="PANTHER" id="PTHR35788">
    <property type="entry name" value="EXPORTED PROTEIN-RELATED"/>
    <property type="match status" value="1"/>
</dbReference>
<feature type="region of interest" description="Disordered" evidence="1">
    <location>
        <begin position="385"/>
        <end position="452"/>
    </location>
</feature>
<proteinExistence type="predicted"/>
<reference evidence="2 3" key="1">
    <citation type="submission" date="2021-04" db="EMBL/GenBank/DDBJ databases">
        <title>Metabacillus sp. strain KIGAM252 whole genome sequence.</title>
        <authorList>
            <person name="Seo M.-J."/>
            <person name="Cho E.-S."/>
            <person name="Hwang C.Y."/>
            <person name="Yoon D.J."/>
        </authorList>
    </citation>
    <scope>NUCLEOTIDE SEQUENCE [LARGE SCALE GENOMIC DNA]</scope>
    <source>
        <strain evidence="2 3">KIGAM252</strain>
    </source>
</reference>
<dbReference type="Pfam" id="PF04294">
    <property type="entry name" value="VanW"/>
    <property type="match status" value="1"/>
</dbReference>
<keyword evidence="3" id="KW-1185">Reference proteome</keyword>
<protein>
    <submittedName>
        <fullName evidence="2">VanW family protein</fullName>
    </submittedName>
</protein>
<name>A0ABS5LGR8_9BACI</name>
<accession>A0ABS5LGR8</accession>
<dbReference type="RefSeq" id="WP_211559602.1">
    <property type="nucleotide sequence ID" value="NZ_JAGVRK010000001.1"/>
</dbReference>
<dbReference type="Proteomes" id="UP000682403">
    <property type="component" value="Unassembled WGS sequence"/>
</dbReference>
<dbReference type="InterPro" id="IPR052913">
    <property type="entry name" value="Glycopeptide_resist_protein"/>
</dbReference>
<dbReference type="InterPro" id="IPR007391">
    <property type="entry name" value="Vancomycin_resist_VanW"/>
</dbReference>
<comment type="caution">
    <text evidence="2">The sequence shown here is derived from an EMBL/GenBank/DDBJ whole genome shotgun (WGS) entry which is preliminary data.</text>
</comment>
<feature type="compositionally biased region" description="Acidic residues" evidence="1">
    <location>
        <begin position="404"/>
        <end position="417"/>
    </location>
</feature>
<dbReference type="PANTHER" id="PTHR35788:SF1">
    <property type="entry name" value="EXPORTED PROTEIN"/>
    <property type="match status" value="1"/>
</dbReference>
<dbReference type="EMBL" id="JAGVRK010000001">
    <property type="protein sequence ID" value="MBS2969892.1"/>
    <property type="molecule type" value="Genomic_DNA"/>
</dbReference>
<evidence type="ECO:0000256" key="1">
    <source>
        <dbReference type="SAM" id="MobiDB-lite"/>
    </source>
</evidence>
<feature type="compositionally biased region" description="Polar residues" evidence="1">
    <location>
        <begin position="421"/>
        <end position="435"/>
    </location>
</feature>
<evidence type="ECO:0000313" key="2">
    <source>
        <dbReference type="EMBL" id="MBS2969892.1"/>
    </source>
</evidence>
<gene>
    <name evidence="2" type="ORF">J9317_14055</name>
</gene>
<organism evidence="2 3">
    <name type="scientific">Metabacillus flavus</name>
    <dbReference type="NCBI Taxonomy" id="2823519"/>
    <lineage>
        <taxon>Bacteria</taxon>
        <taxon>Bacillati</taxon>
        <taxon>Bacillota</taxon>
        <taxon>Bacilli</taxon>
        <taxon>Bacillales</taxon>
        <taxon>Bacillaceae</taxon>
        <taxon>Metabacillus</taxon>
    </lineage>
</organism>